<evidence type="ECO:0000256" key="6">
    <source>
        <dbReference type="ARBA" id="ARBA00023136"/>
    </source>
</evidence>
<dbReference type="InterPro" id="IPR005024">
    <property type="entry name" value="Snf7_fam"/>
</dbReference>
<feature type="compositionally biased region" description="Basic and acidic residues" evidence="8">
    <location>
        <begin position="197"/>
        <end position="215"/>
    </location>
</feature>
<gene>
    <name evidence="9" type="primary">VPS20_1</name>
    <name evidence="9" type="ORF">GRS66_003981</name>
</gene>
<feature type="region of interest" description="Disordered" evidence="8">
    <location>
        <begin position="170"/>
        <end position="221"/>
    </location>
</feature>
<accession>A0A6C1DY93</accession>
<evidence type="ECO:0000256" key="7">
    <source>
        <dbReference type="SAM" id="Coils"/>
    </source>
</evidence>
<protein>
    <submittedName>
        <fullName evidence="9">Vacuolar protein sorting-associated protein 20</fullName>
    </submittedName>
</protein>
<evidence type="ECO:0000256" key="4">
    <source>
        <dbReference type="ARBA" id="ARBA00022753"/>
    </source>
</evidence>
<evidence type="ECO:0000256" key="8">
    <source>
        <dbReference type="SAM" id="MobiDB-lite"/>
    </source>
</evidence>
<dbReference type="Proteomes" id="UP000501346">
    <property type="component" value="Chromosome ScXIII"/>
</dbReference>
<dbReference type="GO" id="GO:0032511">
    <property type="term" value="P:late endosome to vacuole transport via multivesicular body sorting pathway"/>
    <property type="evidence" value="ECO:0007669"/>
    <property type="project" value="TreeGrafter"/>
</dbReference>
<evidence type="ECO:0000313" key="10">
    <source>
        <dbReference type="Proteomes" id="UP000501346"/>
    </source>
</evidence>
<evidence type="ECO:0000313" key="9">
    <source>
        <dbReference type="EMBL" id="QID81593.1"/>
    </source>
</evidence>
<dbReference type="GO" id="GO:0005771">
    <property type="term" value="C:multivesicular body"/>
    <property type="evidence" value="ECO:0007669"/>
    <property type="project" value="TreeGrafter"/>
</dbReference>
<dbReference type="GO" id="GO:0000815">
    <property type="term" value="C:ESCRT III complex"/>
    <property type="evidence" value="ECO:0007669"/>
    <property type="project" value="TreeGrafter"/>
</dbReference>
<keyword evidence="7" id="KW-0175">Coiled coil</keyword>
<keyword evidence="10" id="KW-1185">Reference proteome</keyword>
<dbReference type="AlphaFoldDB" id="A0A6C1DY93"/>
<evidence type="ECO:0000256" key="3">
    <source>
        <dbReference type="ARBA" id="ARBA00022448"/>
    </source>
</evidence>
<dbReference type="GO" id="GO:0015031">
    <property type="term" value="P:protein transport"/>
    <property type="evidence" value="ECO:0007669"/>
    <property type="project" value="UniProtKB-KW"/>
</dbReference>
<comment type="subcellular location">
    <subcellularLocation>
        <location evidence="1">Endosome membrane</location>
    </subcellularLocation>
</comment>
<proteinExistence type="inferred from homology"/>
<keyword evidence="4" id="KW-0967">Endosome</keyword>
<keyword evidence="5" id="KW-0653">Protein transport</keyword>
<comment type="similarity">
    <text evidence="2">Belongs to the SNF7 family.</text>
</comment>
<dbReference type="OrthoDB" id="441172at2759"/>
<keyword evidence="3" id="KW-0813">Transport</keyword>
<evidence type="ECO:0000256" key="5">
    <source>
        <dbReference type="ARBA" id="ARBA00022927"/>
    </source>
</evidence>
<dbReference type="SMR" id="A0A6C1DY93"/>
<dbReference type="EMBL" id="CP048994">
    <property type="protein sequence ID" value="QID81593.1"/>
    <property type="molecule type" value="Genomic_DNA"/>
</dbReference>
<name>A0A6C1DY93_SACPS</name>
<feature type="coiled-coil region" evidence="7">
    <location>
        <begin position="76"/>
        <end position="133"/>
    </location>
</feature>
<dbReference type="Gene3D" id="6.10.250.1710">
    <property type="match status" value="1"/>
</dbReference>
<evidence type="ECO:0000256" key="1">
    <source>
        <dbReference type="ARBA" id="ARBA00004608"/>
    </source>
</evidence>
<keyword evidence="6" id="KW-0472">Membrane</keyword>
<reference evidence="9 10" key="1">
    <citation type="journal article" date="2019" name="BMC Genomics">
        <title>Chromosome level assembly and comparative genome analysis confirm lager-brewing yeasts originated from a single hybridization.</title>
        <authorList>
            <person name="Salazar A.N."/>
            <person name="Gorter de Vries A.R."/>
            <person name="van den Broek M."/>
            <person name="Brouwers N."/>
            <person name="de la Torre Cortes P."/>
            <person name="Kuijpers N.G.A."/>
            <person name="Daran J.G."/>
            <person name="Abeel T."/>
        </authorList>
    </citation>
    <scope>NUCLEOTIDE SEQUENCE [LARGE SCALE GENOMIC DNA]</scope>
    <source>
        <strain evidence="9 10">CBS 1483</strain>
    </source>
</reference>
<evidence type="ECO:0000256" key="2">
    <source>
        <dbReference type="ARBA" id="ARBA00006190"/>
    </source>
</evidence>
<dbReference type="GO" id="GO:0006900">
    <property type="term" value="P:vesicle budding from membrane"/>
    <property type="evidence" value="ECO:0007669"/>
    <property type="project" value="TreeGrafter"/>
</dbReference>
<dbReference type="PANTHER" id="PTHR22761">
    <property type="entry name" value="CHARGED MULTIVESICULAR BODY PROTEIN"/>
    <property type="match status" value="1"/>
</dbReference>
<sequence length="221" mass="25638">MGQKSSKVHITKTDRAILEVKRSKDEIHKFTRRTDNLILVEKSQLKDLIRKNPENYKSNMKVRFLLKRIHYQEHLLQQASDQLINLENMVSTLEFKMVEKQFINGLKNGNEILKKLNKEFSNVDELMDDVQDQIAYQNEINETLSRSLVGTSNYEDDLDKELDALESELNPEKMNNAKVANMPSTEGLPSLPQGEQTEQKEREEFATEERSDTKEPLALLS</sequence>
<dbReference type="Pfam" id="PF03357">
    <property type="entry name" value="Snf7"/>
    <property type="match status" value="1"/>
</dbReference>
<dbReference type="PANTHER" id="PTHR22761:SF5">
    <property type="entry name" value="CHARGED MULTIVESICULAR BODY PROTEIN 6"/>
    <property type="match status" value="1"/>
</dbReference>
<organism evidence="9 10">
    <name type="scientific">Saccharomyces pastorianus</name>
    <name type="common">Lager yeast</name>
    <name type="synonym">Saccharomyces cerevisiae x Saccharomyces eubayanus</name>
    <dbReference type="NCBI Taxonomy" id="27292"/>
    <lineage>
        <taxon>Eukaryota</taxon>
        <taxon>Fungi</taxon>
        <taxon>Dikarya</taxon>
        <taxon>Ascomycota</taxon>
        <taxon>Saccharomycotina</taxon>
        <taxon>Saccharomycetes</taxon>
        <taxon>Saccharomycetales</taxon>
        <taxon>Saccharomycetaceae</taxon>
        <taxon>Saccharomyces</taxon>
    </lineage>
</organism>